<dbReference type="VEuPathDB" id="CryptoDB:GY17_00001692"/>
<dbReference type="PRINTS" id="PR00081">
    <property type="entry name" value="GDHRDH"/>
</dbReference>
<organism evidence="4">
    <name type="scientific">Cryptosporidium hominis</name>
    <dbReference type="NCBI Taxonomy" id="237895"/>
    <lineage>
        <taxon>Eukaryota</taxon>
        <taxon>Sar</taxon>
        <taxon>Alveolata</taxon>
        <taxon>Apicomplexa</taxon>
        <taxon>Conoidasida</taxon>
        <taxon>Coccidia</taxon>
        <taxon>Eucoccidiorida</taxon>
        <taxon>Eimeriorina</taxon>
        <taxon>Cryptosporidiidae</taxon>
        <taxon>Cryptosporidium</taxon>
    </lineage>
</organism>
<keyword evidence="3" id="KW-0472">Membrane</keyword>
<dbReference type="GO" id="GO:0016491">
    <property type="term" value="F:oxidoreductase activity"/>
    <property type="evidence" value="ECO:0007669"/>
    <property type="project" value="UniProtKB-KW"/>
</dbReference>
<dbReference type="CDD" id="cd05327">
    <property type="entry name" value="retinol-DH_like_SDR_c_like"/>
    <property type="match status" value="1"/>
</dbReference>
<accession>A0A0S4TF96</accession>
<dbReference type="Gene3D" id="3.40.50.720">
    <property type="entry name" value="NAD(P)-binding Rossmann-like Domain"/>
    <property type="match status" value="1"/>
</dbReference>
<dbReference type="Proteomes" id="UP001429100">
    <property type="component" value="Unassembled WGS sequence"/>
</dbReference>
<keyword evidence="1" id="KW-0560">Oxidoreductase</keyword>
<dbReference type="SUPFAM" id="SSF51735">
    <property type="entry name" value="NAD(P)-binding Rossmann-fold domains"/>
    <property type="match status" value="1"/>
</dbReference>
<dbReference type="VEuPathDB" id="CryptoDB:CHUDEA4_2270"/>
<dbReference type="EMBL" id="LN877950">
    <property type="protein sequence ID" value="CUV05624.1"/>
    <property type="molecule type" value="Genomic_DNA"/>
</dbReference>
<dbReference type="PANTHER" id="PTHR43157">
    <property type="entry name" value="PHOSPHATIDYLINOSITOL-GLYCAN BIOSYNTHESIS CLASS F PROTEIN-RELATED"/>
    <property type="match status" value="1"/>
</dbReference>
<dbReference type="PANTHER" id="PTHR43157:SF31">
    <property type="entry name" value="PHOSPHATIDYLINOSITOL-GLYCAN BIOSYNTHESIS CLASS F PROTEIN"/>
    <property type="match status" value="1"/>
</dbReference>
<dbReference type="PRINTS" id="PR00080">
    <property type="entry name" value="SDRFAMILY"/>
</dbReference>
<feature type="transmembrane region" description="Helical" evidence="3">
    <location>
        <begin position="52"/>
        <end position="74"/>
    </location>
</feature>
<gene>
    <name evidence="4" type="ORF">CHUDEA4_2270</name>
    <name evidence="5" type="ORF">GY17_00001692</name>
</gene>
<evidence type="ECO:0000256" key="2">
    <source>
        <dbReference type="RuleBase" id="RU000363"/>
    </source>
</evidence>
<feature type="transmembrane region" description="Helical" evidence="3">
    <location>
        <begin position="7"/>
        <end position="40"/>
    </location>
</feature>
<evidence type="ECO:0000256" key="1">
    <source>
        <dbReference type="ARBA" id="ARBA00023002"/>
    </source>
</evidence>
<dbReference type="InterPro" id="IPR036291">
    <property type="entry name" value="NAD(P)-bd_dom_sf"/>
</dbReference>
<name>A0A0S4TF96_CRYHO</name>
<evidence type="ECO:0000313" key="6">
    <source>
        <dbReference type="Proteomes" id="UP001429100"/>
    </source>
</evidence>
<keyword evidence="6" id="KW-1185">Reference proteome</keyword>
<reference evidence="5 6" key="3">
    <citation type="submission" date="2017-10" db="EMBL/GenBank/DDBJ databases">
        <title>Consistent, comparative and evidence-based genome annotation and re-annotation for the closely-related species, Cryptosporidium parvum, C. hominis and C. tyzzeri.</title>
        <authorList>
            <person name="Baptista R.P."/>
            <person name="Li Y."/>
            <person name="Sateriale A."/>
            <person name="Striepen B."/>
            <person name="Kissinger J.C."/>
        </authorList>
    </citation>
    <scope>NUCLEOTIDE SEQUENCE [LARGE SCALE GENOMIC DNA]</scope>
    <source>
        <strain evidence="5">30976</strain>
    </source>
</reference>
<dbReference type="VEuPathDB" id="CryptoDB:Chro.40258"/>
<dbReference type="Proteomes" id="UP000199752">
    <property type="component" value="Chromosome 4"/>
</dbReference>
<evidence type="ECO:0000313" key="4">
    <source>
        <dbReference type="EMBL" id="CUV05624.1"/>
    </source>
</evidence>
<keyword evidence="3" id="KW-1133">Transmembrane helix</keyword>
<dbReference type="AlphaFoldDB" id="A0A0S4TF96"/>
<proteinExistence type="inferred from homology"/>
<reference evidence="4" key="2">
    <citation type="submission" date="2015-08" db="EMBL/GenBank/DDBJ databases">
        <authorList>
            <person name="Babu N.S."/>
            <person name="Beckwith C.J."/>
            <person name="Beseler K.G."/>
            <person name="Brison A."/>
            <person name="Carone J.V."/>
            <person name="Caskin T.P."/>
            <person name="Diamond M."/>
            <person name="Durham M.E."/>
            <person name="Foxe J.M."/>
            <person name="Go M."/>
            <person name="Henderson B.A."/>
            <person name="Jones I.B."/>
            <person name="McGettigan J.A."/>
            <person name="Micheletti S.J."/>
            <person name="Nasrallah M.E."/>
            <person name="Ortiz D."/>
            <person name="Piller C.R."/>
            <person name="Privatt S.R."/>
            <person name="Schneider S.L."/>
            <person name="Sharp S."/>
            <person name="Smith T.C."/>
            <person name="Stanton J.D."/>
            <person name="Ullery H.E."/>
            <person name="Wilson R.J."/>
            <person name="Serrano M.G."/>
            <person name="Buck G."/>
            <person name="Lee V."/>
            <person name="Wang Y."/>
            <person name="Carvalho R."/>
            <person name="Voegtly L."/>
            <person name="Shi R."/>
            <person name="Duckworth R."/>
            <person name="Johnson A."/>
            <person name="Loviza R."/>
            <person name="Walstead R."/>
            <person name="Shah Z."/>
            <person name="Kiflezghi M."/>
            <person name="Wade K."/>
            <person name="Ball S.L."/>
            <person name="Bradley K.W."/>
            <person name="Asai D.J."/>
            <person name="Bowman C.A."/>
            <person name="Russell D.A."/>
            <person name="Pope W.H."/>
            <person name="Jacobs-Sera D."/>
            <person name="Hendrix R.W."/>
            <person name="Hatfull G.F."/>
        </authorList>
    </citation>
    <scope>NUCLEOTIDE SEQUENCE [LARGE SCALE GENOMIC DNA]</scope>
</reference>
<dbReference type="OrthoDB" id="1274115at2759"/>
<keyword evidence="3" id="KW-0812">Transmembrane</keyword>
<evidence type="ECO:0000256" key="3">
    <source>
        <dbReference type="SAM" id="Phobius"/>
    </source>
</evidence>
<reference evidence="5 6" key="1">
    <citation type="submission" date="2014-11" db="EMBL/GenBank/DDBJ databases">
        <title>Comparative genomic analysis of Cryptosporidium hominis reveals occurrence of genetic recombination in virulent subtypes.</title>
        <authorList>
            <person name="Guo Y."/>
            <person name="Tang K."/>
            <person name="Frace M."/>
            <person name="Li N."/>
            <person name="Roellig D.M."/>
            <person name="Sammons S."/>
            <person name="Knipe K."/>
            <person name="Rowe L."/>
            <person name="Feng Y."/>
            <person name="Xiao L."/>
        </authorList>
    </citation>
    <scope>NUCLEOTIDE SEQUENCE [LARGE SCALE GENOMIC DNA]</scope>
    <source>
        <strain evidence="5">30976</strain>
    </source>
</reference>
<dbReference type="EMBL" id="JTAI01000020">
    <property type="protein sequence ID" value="PPS96354.1"/>
    <property type="molecule type" value="Genomic_DNA"/>
</dbReference>
<sequence length="380" mass="42463">MNMPRGMLIYVFLSSVLFEPAFVSMLVFMAGIIFPFIFYYLEFIESFNLPHIMNGTAILAYISVLLGICKFISLGKCLSEKTLKDTNIMKGKTVVITGCSRGIGLETVKQLASWGVSELIFCCRDIAAMENVKNQLTSIRLPPNKIHSIECDLSSLHSVELCSRKILSTVDKIDILINNAGIMAPPFQLINGVEKQFMTNYLGHYHLTTNLIPLLQRSKCRIINVSSIAHLAVPFGFNISEIENINEKSYNKMRFYGISKLCNIYFTRELQKRFGSAGLTAVSLHPGCVDTDLGRYVRENSIAFALLYPLMKLFSKTSFSGAQTTLYCCAIPEIKLAPGGYYSQCTLDISSPASLDEDASAQLWDYSKLLCDKIIKSKMK</sequence>
<comment type="similarity">
    <text evidence="2">Belongs to the short-chain dehydrogenases/reductases (SDR) family.</text>
</comment>
<dbReference type="Pfam" id="PF00106">
    <property type="entry name" value="adh_short"/>
    <property type="match status" value="1"/>
</dbReference>
<dbReference type="VEuPathDB" id="CryptoDB:ChTU502y2012_295g0360"/>
<evidence type="ECO:0000313" key="5">
    <source>
        <dbReference type="EMBL" id="PPS96354.1"/>
    </source>
</evidence>
<dbReference type="InterPro" id="IPR002347">
    <property type="entry name" value="SDR_fam"/>
</dbReference>
<protein>
    <submittedName>
        <fullName evidence="5">Short-chain dehydrogenase/reductase SDR</fullName>
    </submittedName>
</protein>